<reference evidence="1" key="2">
    <citation type="journal article" date="2015" name="Data Brief">
        <title>Shoot transcriptome of the giant reed, Arundo donax.</title>
        <authorList>
            <person name="Barrero R.A."/>
            <person name="Guerrero F.D."/>
            <person name="Moolhuijzen P."/>
            <person name="Goolsby J.A."/>
            <person name="Tidwell J."/>
            <person name="Bellgard S.E."/>
            <person name="Bellgard M.I."/>
        </authorList>
    </citation>
    <scope>NUCLEOTIDE SEQUENCE</scope>
    <source>
        <tissue evidence="1">Shoot tissue taken approximately 20 cm above the soil surface</tissue>
    </source>
</reference>
<dbReference type="AlphaFoldDB" id="A0A0A9AQF4"/>
<accession>A0A0A9AQF4</accession>
<evidence type="ECO:0000313" key="1">
    <source>
        <dbReference type="EMBL" id="JAD51120.1"/>
    </source>
</evidence>
<dbReference type="EMBL" id="GBRH01246775">
    <property type="protein sequence ID" value="JAD51120.1"/>
    <property type="molecule type" value="Transcribed_RNA"/>
</dbReference>
<organism evidence="1">
    <name type="scientific">Arundo donax</name>
    <name type="common">Giant reed</name>
    <name type="synonym">Donax arundinaceus</name>
    <dbReference type="NCBI Taxonomy" id="35708"/>
    <lineage>
        <taxon>Eukaryota</taxon>
        <taxon>Viridiplantae</taxon>
        <taxon>Streptophyta</taxon>
        <taxon>Embryophyta</taxon>
        <taxon>Tracheophyta</taxon>
        <taxon>Spermatophyta</taxon>
        <taxon>Magnoliopsida</taxon>
        <taxon>Liliopsida</taxon>
        <taxon>Poales</taxon>
        <taxon>Poaceae</taxon>
        <taxon>PACMAD clade</taxon>
        <taxon>Arundinoideae</taxon>
        <taxon>Arundineae</taxon>
        <taxon>Arundo</taxon>
    </lineage>
</organism>
<proteinExistence type="predicted"/>
<reference evidence="1" key="1">
    <citation type="submission" date="2014-09" db="EMBL/GenBank/DDBJ databases">
        <authorList>
            <person name="Magalhaes I.L.F."/>
            <person name="Oliveira U."/>
            <person name="Santos F.R."/>
            <person name="Vidigal T.H.D.A."/>
            <person name="Brescovit A.D."/>
            <person name="Santos A.J."/>
        </authorList>
    </citation>
    <scope>NUCLEOTIDE SEQUENCE</scope>
    <source>
        <tissue evidence="1">Shoot tissue taken approximately 20 cm above the soil surface</tissue>
    </source>
</reference>
<sequence length="17" mass="2099">MPFLEGLLELEQQWTQH</sequence>
<name>A0A0A9AQF4_ARUDO</name>
<protein>
    <submittedName>
        <fullName evidence="1">Uncharacterized protein</fullName>
    </submittedName>
</protein>